<comment type="similarity">
    <text evidence="2">Belongs to the acyl-CoA dehydrogenase family.</text>
</comment>
<protein>
    <submittedName>
        <fullName evidence="9">Acyl-CoA dehydrogenase family protein</fullName>
    </submittedName>
</protein>
<sequence length="368" mass="37490">MTSHRDDIRDAVKQILAGSEPTIGAPIAHWDAQSWTNLTESGFADLGIAEESGGSGGDVTDAVDVAATIAASGVCLPIIEHGLACWVVSTTGLAKPTGTGTIGEDSSGIVAEESSGTVLLSGRISAVPWASIAQWLAVFDGHSVAVVDLAADGLVVHPGTDILGAPLCDVVMTGVVARSHAPTTVSASQVRSRGAALYSAAMAGSARAVVDATIRHTSDRTQFGRPLAKFQAVQQRLAQLASTVAQMERAVDEAAEALATDSTRAAVALASAKVVVSGAAADVAAAGHHLHGAIGFTREHPLGRYTGSLQSWRNRWGSADDWARVLASQILDDGPDLWDLITGGSDVASSDATSSDATSSDATIGARP</sequence>
<evidence type="ECO:0000256" key="6">
    <source>
        <dbReference type="SAM" id="Coils"/>
    </source>
</evidence>
<evidence type="ECO:0000259" key="8">
    <source>
        <dbReference type="Pfam" id="PF00441"/>
    </source>
</evidence>
<accession>A0ABZ2PHV6</accession>
<evidence type="ECO:0000313" key="10">
    <source>
        <dbReference type="Proteomes" id="UP001432000"/>
    </source>
</evidence>
<proteinExistence type="inferred from homology"/>
<keyword evidence="5" id="KW-0560">Oxidoreductase</keyword>
<evidence type="ECO:0000256" key="4">
    <source>
        <dbReference type="ARBA" id="ARBA00022827"/>
    </source>
</evidence>
<feature type="region of interest" description="Disordered" evidence="7">
    <location>
        <begin position="345"/>
        <end position="368"/>
    </location>
</feature>
<dbReference type="InterPro" id="IPR036250">
    <property type="entry name" value="AcylCo_DH-like_C"/>
</dbReference>
<comment type="cofactor">
    <cofactor evidence="1">
        <name>FAD</name>
        <dbReference type="ChEBI" id="CHEBI:57692"/>
    </cofactor>
</comment>
<dbReference type="Gene3D" id="1.10.540.10">
    <property type="entry name" value="Acyl-CoA dehydrogenase/oxidase, N-terminal domain"/>
    <property type="match status" value="1"/>
</dbReference>
<evidence type="ECO:0000256" key="2">
    <source>
        <dbReference type="ARBA" id="ARBA00009347"/>
    </source>
</evidence>
<dbReference type="Gene3D" id="1.20.140.10">
    <property type="entry name" value="Butyryl-CoA Dehydrogenase, subunit A, domain 3"/>
    <property type="match status" value="1"/>
</dbReference>
<feature type="domain" description="Acyl-CoA dehydrogenase/oxidase C-terminal" evidence="8">
    <location>
        <begin position="197"/>
        <end position="306"/>
    </location>
</feature>
<feature type="coiled-coil region" evidence="6">
    <location>
        <begin position="230"/>
        <end position="257"/>
    </location>
</feature>
<keyword evidence="6" id="KW-0175">Coiled coil</keyword>
<evidence type="ECO:0000256" key="1">
    <source>
        <dbReference type="ARBA" id="ARBA00001974"/>
    </source>
</evidence>
<dbReference type="RefSeq" id="WP_338889123.1">
    <property type="nucleotide sequence ID" value="NZ_CP147846.1"/>
</dbReference>
<keyword evidence="10" id="KW-1185">Reference proteome</keyword>
<name>A0ABZ2PHV6_9NOCA</name>
<dbReference type="InterPro" id="IPR009075">
    <property type="entry name" value="AcylCo_DH/oxidase_C"/>
</dbReference>
<dbReference type="EMBL" id="CP147846">
    <property type="protein sequence ID" value="WXG68733.1"/>
    <property type="molecule type" value="Genomic_DNA"/>
</dbReference>
<evidence type="ECO:0000256" key="3">
    <source>
        <dbReference type="ARBA" id="ARBA00022630"/>
    </source>
</evidence>
<dbReference type="SUPFAM" id="SSF56645">
    <property type="entry name" value="Acyl-CoA dehydrogenase NM domain-like"/>
    <property type="match status" value="1"/>
</dbReference>
<reference evidence="9 10" key="1">
    <citation type="submission" date="2024-03" db="EMBL/GenBank/DDBJ databases">
        <title>Natural products discovery in diverse microorganisms through a two-stage MS feature dereplication strategy.</title>
        <authorList>
            <person name="Zhang R."/>
        </authorList>
    </citation>
    <scope>NUCLEOTIDE SEQUENCE [LARGE SCALE GENOMIC DNA]</scope>
    <source>
        <strain evidence="9 10">18930</strain>
    </source>
</reference>
<dbReference type="InterPro" id="IPR037069">
    <property type="entry name" value="AcylCoA_DH/ox_N_sf"/>
</dbReference>
<keyword evidence="3" id="KW-0285">Flavoprotein</keyword>
<dbReference type="PANTHER" id="PTHR43884:SF20">
    <property type="entry name" value="ACYL-COA DEHYDROGENASE FADE28"/>
    <property type="match status" value="1"/>
</dbReference>
<organism evidence="9 10">
    <name type="scientific">Rhodococcus sovatensis</name>
    <dbReference type="NCBI Taxonomy" id="1805840"/>
    <lineage>
        <taxon>Bacteria</taxon>
        <taxon>Bacillati</taxon>
        <taxon>Actinomycetota</taxon>
        <taxon>Actinomycetes</taxon>
        <taxon>Mycobacteriales</taxon>
        <taxon>Nocardiaceae</taxon>
        <taxon>Rhodococcus</taxon>
    </lineage>
</organism>
<dbReference type="Proteomes" id="UP001432000">
    <property type="component" value="Chromosome"/>
</dbReference>
<dbReference type="InterPro" id="IPR009100">
    <property type="entry name" value="AcylCoA_DH/oxidase_NM_dom_sf"/>
</dbReference>
<evidence type="ECO:0000313" key="9">
    <source>
        <dbReference type="EMBL" id="WXG68733.1"/>
    </source>
</evidence>
<dbReference type="SUPFAM" id="SSF47203">
    <property type="entry name" value="Acyl-CoA dehydrogenase C-terminal domain-like"/>
    <property type="match status" value="1"/>
</dbReference>
<gene>
    <name evidence="9" type="ORF">WDS16_26720</name>
</gene>
<evidence type="ECO:0000256" key="7">
    <source>
        <dbReference type="SAM" id="MobiDB-lite"/>
    </source>
</evidence>
<keyword evidence="4" id="KW-0274">FAD</keyword>
<evidence type="ECO:0000256" key="5">
    <source>
        <dbReference type="ARBA" id="ARBA00023002"/>
    </source>
</evidence>
<dbReference type="Pfam" id="PF00441">
    <property type="entry name" value="Acyl-CoA_dh_1"/>
    <property type="match status" value="1"/>
</dbReference>
<dbReference type="PANTHER" id="PTHR43884">
    <property type="entry name" value="ACYL-COA DEHYDROGENASE"/>
    <property type="match status" value="1"/>
</dbReference>